<dbReference type="InterPro" id="IPR014746">
    <property type="entry name" value="Gln_synth/guanido_kin_cat_dom"/>
</dbReference>
<gene>
    <name evidence="8" type="primary">glnA</name>
    <name evidence="8" type="ORF">LOC62_03G003526</name>
</gene>
<proteinExistence type="inferred from homology"/>
<reference evidence="8" key="1">
    <citation type="submission" date="2023-10" db="EMBL/GenBank/DDBJ databases">
        <authorList>
            <person name="Noh H."/>
        </authorList>
    </citation>
    <scope>NUCLEOTIDE SEQUENCE</scope>
    <source>
        <strain evidence="8">DUCC4014</strain>
    </source>
</reference>
<dbReference type="SUPFAM" id="SSF55931">
    <property type="entry name" value="Glutamine synthetase/guanido kinase"/>
    <property type="match status" value="1"/>
</dbReference>
<evidence type="ECO:0000259" key="7">
    <source>
        <dbReference type="SMART" id="SM01230"/>
    </source>
</evidence>
<dbReference type="InterPro" id="IPR008146">
    <property type="entry name" value="Gln_synth_cat_dom"/>
</dbReference>
<dbReference type="GeneID" id="87806768"/>
<dbReference type="GO" id="GO:0004356">
    <property type="term" value="F:glutamine synthetase activity"/>
    <property type="evidence" value="ECO:0007669"/>
    <property type="project" value="InterPro"/>
</dbReference>
<dbReference type="Pfam" id="PF00120">
    <property type="entry name" value="Gln-synt_C"/>
    <property type="match status" value="1"/>
</dbReference>
<sequence length="477" mass="51978">MGHVLDSVQRFLHPHSPPSTPGETSPATKPLTVAAEKRPETPAAEDDPDHLVFIALSDFSARTKGRSVRAGDFNDDTTIGWIPAILGIAADGHCLDTIPYGAIGDLRVQPDLSARYRFNPIGSRPGLDIVFGNVVNTDGTPWESCTRTFLADAVKTLHDEFGIKAIAAFEHEFIELGIPKPAFPQTLEAFRNAEPIGTELVKLLSDAGFRPENWLPEYGPSQYEITVAPVDPVAAGDRALLVRDIVRDVYEAHGRKITFAPILAPEETGSGAHVHFGFSDLQGNNVLYDASRPGRLSALGGSFAAGIIRHAPALAAFFTPLVSSYFRLKPKHWSSARAFLGAQNREALLRIPPTNELGGRDPSKQVHLEFRGGDAGANPWLLLGVLFRAGIEGIRDNLPAPEVINSEQETLSEEEAAGTQLPTSLADALDKLEADKVVSGWFHPKFLESYIKVKRYEIEKIGALSDEEQCKFYTNVY</sequence>
<name>A0AAF0Y628_9TREE</name>
<dbReference type="Gene3D" id="3.10.20.70">
    <property type="entry name" value="Glutamine synthetase, N-terminal domain"/>
    <property type="match status" value="1"/>
</dbReference>
<keyword evidence="3" id="KW-0547">Nucleotide-binding</keyword>
<organism evidence="8 9">
    <name type="scientific">Vanrija pseudolonga</name>
    <dbReference type="NCBI Taxonomy" id="143232"/>
    <lineage>
        <taxon>Eukaryota</taxon>
        <taxon>Fungi</taxon>
        <taxon>Dikarya</taxon>
        <taxon>Basidiomycota</taxon>
        <taxon>Agaricomycotina</taxon>
        <taxon>Tremellomycetes</taxon>
        <taxon>Trichosporonales</taxon>
        <taxon>Trichosporonaceae</taxon>
        <taxon>Vanrija</taxon>
    </lineage>
</organism>
<dbReference type="AlphaFoldDB" id="A0AAF0Y628"/>
<accession>A0AAF0Y628</accession>
<evidence type="ECO:0000313" key="9">
    <source>
        <dbReference type="Proteomes" id="UP000827549"/>
    </source>
</evidence>
<dbReference type="GO" id="GO:0005524">
    <property type="term" value="F:ATP binding"/>
    <property type="evidence" value="ECO:0007669"/>
    <property type="project" value="UniProtKB-KW"/>
</dbReference>
<dbReference type="EMBL" id="CP086716">
    <property type="protein sequence ID" value="WOO80012.1"/>
    <property type="molecule type" value="Genomic_DNA"/>
</dbReference>
<dbReference type="Pfam" id="PF16952">
    <property type="entry name" value="Gln-synt_N_2"/>
    <property type="match status" value="1"/>
</dbReference>
<feature type="domain" description="GS catalytic" evidence="7">
    <location>
        <begin position="143"/>
        <end position="390"/>
    </location>
</feature>
<dbReference type="Gene3D" id="3.30.590.10">
    <property type="entry name" value="Glutamine synthetase/guanido kinase, catalytic domain"/>
    <property type="match status" value="1"/>
</dbReference>
<dbReference type="PANTHER" id="PTHR43785">
    <property type="entry name" value="GAMMA-GLUTAMYLPUTRESCINE SYNTHETASE"/>
    <property type="match status" value="1"/>
</dbReference>
<dbReference type="InterPro" id="IPR008147">
    <property type="entry name" value="Gln_synt_N"/>
</dbReference>
<keyword evidence="9" id="KW-1185">Reference proteome</keyword>
<evidence type="ECO:0000256" key="3">
    <source>
        <dbReference type="ARBA" id="ARBA00022741"/>
    </source>
</evidence>
<comment type="similarity">
    <text evidence="5">Belongs to the glutamine synthetase family.</text>
</comment>
<keyword evidence="4" id="KW-0067">ATP-binding</keyword>
<evidence type="ECO:0000256" key="2">
    <source>
        <dbReference type="ARBA" id="ARBA00022598"/>
    </source>
</evidence>
<dbReference type="PANTHER" id="PTHR43785:SF12">
    <property type="entry name" value="TYPE-1 GLUTAMINE SYNTHETASE 2"/>
    <property type="match status" value="1"/>
</dbReference>
<evidence type="ECO:0000256" key="6">
    <source>
        <dbReference type="SAM" id="MobiDB-lite"/>
    </source>
</evidence>
<dbReference type="Proteomes" id="UP000827549">
    <property type="component" value="Chromosome 3"/>
</dbReference>
<protein>
    <recommendedName>
        <fullName evidence="1">Glutamine synthetase</fullName>
    </recommendedName>
</protein>
<evidence type="ECO:0000256" key="5">
    <source>
        <dbReference type="RuleBase" id="RU000384"/>
    </source>
</evidence>
<dbReference type="InterPro" id="IPR036651">
    <property type="entry name" value="Gln_synt_N_sf"/>
</dbReference>
<feature type="region of interest" description="Disordered" evidence="6">
    <location>
        <begin position="1"/>
        <end position="47"/>
    </location>
</feature>
<evidence type="ECO:0000256" key="1">
    <source>
        <dbReference type="ARBA" id="ARBA00021364"/>
    </source>
</evidence>
<evidence type="ECO:0000256" key="4">
    <source>
        <dbReference type="ARBA" id="ARBA00022840"/>
    </source>
</evidence>
<evidence type="ECO:0000313" key="8">
    <source>
        <dbReference type="EMBL" id="WOO80012.1"/>
    </source>
</evidence>
<dbReference type="SMART" id="SM01230">
    <property type="entry name" value="Gln-synt_C"/>
    <property type="match status" value="1"/>
</dbReference>
<dbReference type="GO" id="GO:0006542">
    <property type="term" value="P:glutamine biosynthetic process"/>
    <property type="evidence" value="ECO:0007669"/>
    <property type="project" value="InterPro"/>
</dbReference>
<dbReference type="RefSeq" id="XP_062626044.1">
    <property type="nucleotide sequence ID" value="XM_062770060.1"/>
</dbReference>
<keyword evidence="2" id="KW-0436">Ligase</keyword>